<dbReference type="EMBL" id="JAUSWP010000007">
    <property type="protein sequence ID" value="MDQ0568037.1"/>
    <property type="molecule type" value="Genomic_DNA"/>
</dbReference>
<keyword evidence="2" id="KW-1185">Reference proteome</keyword>
<dbReference type="Pfam" id="PF03382">
    <property type="entry name" value="DUF285"/>
    <property type="match status" value="1"/>
</dbReference>
<evidence type="ECO:0000313" key="2">
    <source>
        <dbReference type="Proteomes" id="UP001236620"/>
    </source>
</evidence>
<reference evidence="1" key="1">
    <citation type="submission" date="2023-07" db="EMBL/GenBank/DDBJ databases">
        <title>Genomic Encyclopedia of Type Strains, Phase IV (KMG-IV): sequencing the most valuable type-strain genomes for metagenomic binning, comparative biology and taxonomic classification.</title>
        <authorList>
            <person name="Goeker M."/>
        </authorList>
    </citation>
    <scope>NUCLEOTIDE SEQUENCE [LARGE SCALE GENOMIC DNA]</scope>
    <source>
        <strain evidence="1">DSM 22019</strain>
    </source>
</reference>
<organism evidence="1 2">
    <name type="scientific">Mycoplasma yeatsii</name>
    <dbReference type="NCBI Taxonomy" id="51365"/>
    <lineage>
        <taxon>Bacteria</taxon>
        <taxon>Bacillati</taxon>
        <taxon>Mycoplasmatota</taxon>
        <taxon>Mollicutes</taxon>
        <taxon>Mycoplasmataceae</taxon>
        <taxon>Mycoplasma</taxon>
    </lineage>
</organism>
<gene>
    <name evidence="1" type="ORF">J2Z63_000685</name>
</gene>
<sequence length="56" mass="6822">MRSMFSDAKNFNQDISNWNTSNVKEMEYMFEGADSFEQDISRLNVEQVEYFDFFCW</sequence>
<evidence type="ECO:0000313" key="1">
    <source>
        <dbReference type="EMBL" id="MDQ0568037.1"/>
    </source>
</evidence>
<comment type="caution">
    <text evidence="1">The sequence shown here is derived from an EMBL/GenBank/DDBJ whole genome shotgun (WGS) entry which is preliminary data.</text>
</comment>
<dbReference type="NCBIfam" id="TIGR02167">
    <property type="entry name" value="Liste_lipo_26"/>
    <property type="match status" value="1"/>
</dbReference>
<protein>
    <submittedName>
        <fullName evidence="1">Surface protein</fullName>
    </submittedName>
</protein>
<name>A0ABU0NFU8_9MOLU</name>
<dbReference type="InterPro" id="IPR005046">
    <property type="entry name" value="DUF285"/>
</dbReference>
<dbReference type="InterPro" id="IPR011889">
    <property type="entry name" value="Liste_lipo_26"/>
</dbReference>
<proteinExistence type="predicted"/>
<accession>A0ABU0NFU8</accession>
<dbReference type="Proteomes" id="UP001236620">
    <property type="component" value="Unassembled WGS sequence"/>
</dbReference>